<dbReference type="AlphaFoldDB" id="A0A7U7G657"/>
<name>A0A7U7G657_9PROT</name>
<comment type="caution">
    <text evidence="1">The sequence shown here is derived from an EMBL/GenBank/DDBJ whole genome shotgun (WGS) entry which is preliminary data.</text>
</comment>
<reference evidence="1 2" key="1">
    <citation type="journal article" date="2014" name="Genome Biol. Evol.">
        <title>Acetic acid bacteria genomes reveal functional traits for adaptation to life in insect guts.</title>
        <authorList>
            <person name="Chouaia B."/>
            <person name="Gaiarsa S."/>
            <person name="Crotti E."/>
            <person name="Comandatore F."/>
            <person name="Degli Esposti M."/>
            <person name="Ricci I."/>
            <person name="Alma A."/>
            <person name="Favia G."/>
            <person name="Bandi C."/>
            <person name="Daffonchio D."/>
        </authorList>
    </citation>
    <scope>NUCLEOTIDE SEQUENCE [LARGE SCALE GENOMIC DNA]</scope>
    <source>
        <strain evidence="2">AM169</strain>
    </source>
</reference>
<dbReference type="Proteomes" id="UP000027590">
    <property type="component" value="Unassembled WGS sequence"/>
</dbReference>
<reference evidence="1 2" key="2">
    <citation type="journal article" date="2014" name="PLoS ONE">
        <title>Evolution of mitochondria reconstructed from the energy metabolism of living bacteria.</title>
        <authorList>
            <person name="Degli Esposti M."/>
            <person name="Chouaia B."/>
            <person name="Comandatore F."/>
            <person name="Crotti E."/>
            <person name="Sassera D."/>
            <person name="Lievens P.M."/>
            <person name="Daffonchio D."/>
            <person name="Bandi C."/>
        </authorList>
    </citation>
    <scope>NUCLEOTIDE SEQUENCE [LARGE SCALE GENOMIC DNA]</scope>
    <source>
        <strain evidence="2">AM169</strain>
    </source>
</reference>
<evidence type="ECO:0000313" key="2">
    <source>
        <dbReference type="Proteomes" id="UP000027590"/>
    </source>
</evidence>
<organism evidence="1 2">
    <name type="scientific">Parasaccharibacter apium</name>
    <dbReference type="NCBI Taxonomy" id="1510841"/>
    <lineage>
        <taxon>Bacteria</taxon>
        <taxon>Pseudomonadati</taxon>
        <taxon>Pseudomonadota</taxon>
        <taxon>Alphaproteobacteria</taxon>
        <taxon>Acetobacterales</taxon>
        <taxon>Acetobacteraceae</taxon>
        <taxon>Parasaccharibacter</taxon>
    </lineage>
</organism>
<evidence type="ECO:0000313" key="1">
    <source>
        <dbReference type="EMBL" id="CDG33833.1"/>
    </source>
</evidence>
<accession>A0A7U7G657</accession>
<proteinExistence type="predicted"/>
<protein>
    <submittedName>
        <fullName evidence="1">Uncharacterized protein</fullName>
    </submittedName>
</protein>
<sequence length="44" mass="4842">MQWRTGRKALLHHIHEGAGDLSGEKLLAGPLSIAMLKGFGQRMK</sequence>
<dbReference type="EMBL" id="CBLY010000006">
    <property type="protein sequence ID" value="CDG33833.1"/>
    <property type="molecule type" value="Genomic_DNA"/>
</dbReference>
<gene>
    <name evidence="1" type="ORF">SACS_1095</name>
</gene>